<sequence>MFSTWDRFYVERYNAYFLFLSIVSRRLTSLKVTNAYITDIFMDLVMQAPALDTIQSLNIGGTALSFNSLCSLIESLPQMEQLRFQSIEVYEDYDIPDAIGLYEQIIERRSELSASLKFCQVIDHDPLDTTNDLAICGILLSVLCPRFTRLVVSSTARSRYDSFIRKAIQQEPFSRYSERLSRLMFNDTAEPGEPSK</sequence>
<gene>
    <name evidence="1" type="ORF">IWW39_004444</name>
</gene>
<evidence type="ECO:0000313" key="2">
    <source>
        <dbReference type="Proteomes" id="UP001151516"/>
    </source>
</evidence>
<dbReference type="Proteomes" id="UP001151516">
    <property type="component" value="Unassembled WGS sequence"/>
</dbReference>
<dbReference type="AlphaFoldDB" id="A0A9W8GGE2"/>
<protein>
    <submittedName>
        <fullName evidence="1">Uncharacterized protein</fullName>
    </submittedName>
</protein>
<dbReference type="OrthoDB" id="5544069at2759"/>
<comment type="caution">
    <text evidence="1">The sequence shown here is derived from an EMBL/GenBank/DDBJ whole genome shotgun (WGS) entry which is preliminary data.</text>
</comment>
<reference evidence="1" key="1">
    <citation type="submission" date="2022-07" db="EMBL/GenBank/DDBJ databases">
        <title>Phylogenomic reconstructions and comparative analyses of Kickxellomycotina fungi.</title>
        <authorList>
            <person name="Reynolds N.K."/>
            <person name="Stajich J.E."/>
            <person name="Barry K."/>
            <person name="Grigoriev I.V."/>
            <person name="Crous P."/>
            <person name="Smith M.E."/>
        </authorList>
    </citation>
    <scope>NUCLEOTIDE SEQUENCE</scope>
    <source>
        <strain evidence="1">CBS 109367</strain>
    </source>
</reference>
<evidence type="ECO:0000313" key="1">
    <source>
        <dbReference type="EMBL" id="KAJ2685177.1"/>
    </source>
</evidence>
<proteinExistence type="predicted"/>
<accession>A0A9W8GGE2</accession>
<keyword evidence="2" id="KW-1185">Reference proteome</keyword>
<dbReference type="EMBL" id="JANBTX010000166">
    <property type="protein sequence ID" value="KAJ2685177.1"/>
    <property type="molecule type" value="Genomic_DNA"/>
</dbReference>
<name>A0A9W8GGE2_9FUNG</name>
<organism evidence="1 2">
    <name type="scientific">Coemansia spiralis</name>
    <dbReference type="NCBI Taxonomy" id="417178"/>
    <lineage>
        <taxon>Eukaryota</taxon>
        <taxon>Fungi</taxon>
        <taxon>Fungi incertae sedis</taxon>
        <taxon>Zoopagomycota</taxon>
        <taxon>Kickxellomycotina</taxon>
        <taxon>Kickxellomycetes</taxon>
        <taxon>Kickxellales</taxon>
        <taxon>Kickxellaceae</taxon>
        <taxon>Coemansia</taxon>
    </lineage>
</organism>